<gene>
    <name evidence="1" type="ORF">FRD01_01270</name>
</gene>
<name>A0A5B8XJG0_9DELT</name>
<reference evidence="1 2" key="1">
    <citation type="submission" date="2019-08" db="EMBL/GenBank/DDBJ databases">
        <authorList>
            <person name="Liang Q."/>
        </authorList>
    </citation>
    <scope>NUCLEOTIDE SEQUENCE [LARGE SCALE GENOMIC DNA]</scope>
    <source>
        <strain evidence="1 2">V1718</strain>
    </source>
</reference>
<accession>A0A5B8XJG0</accession>
<evidence type="ECO:0000313" key="2">
    <source>
        <dbReference type="Proteomes" id="UP000321595"/>
    </source>
</evidence>
<dbReference type="AlphaFoldDB" id="A0A5B8XJG0"/>
<sequence>MTPEARTILATFFVIATCDRTRAINAGTANATFSVLGTFTTNDTTTVLADLFDATLDVL</sequence>
<proteinExistence type="predicted"/>
<organism evidence="1 2">
    <name type="scientific">Microvenator marinus</name>
    <dbReference type="NCBI Taxonomy" id="2600177"/>
    <lineage>
        <taxon>Bacteria</taxon>
        <taxon>Deltaproteobacteria</taxon>
        <taxon>Bradymonadales</taxon>
        <taxon>Microvenatoraceae</taxon>
        <taxon>Microvenator</taxon>
    </lineage>
</organism>
<dbReference type="Proteomes" id="UP000321595">
    <property type="component" value="Chromosome"/>
</dbReference>
<evidence type="ECO:0000313" key="1">
    <source>
        <dbReference type="EMBL" id="QED25912.1"/>
    </source>
</evidence>
<protein>
    <submittedName>
        <fullName evidence="1">Uncharacterized protein</fullName>
    </submittedName>
</protein>
<keyword evidence="2" id="KW-1185">Reference proteome</keyword>
<dbReference type="KEGG" id="bbae:FRD01_01270"/>
<dbReference type="EMBL" id="CP042467">
    <property type="protein sequence ID" value="QED25912.1"/>
    <property type="molecule type" value="Genomic_DNA"/>
</dbReference>